<dbReference type="EMBL" id="PIUM01000040">
    <property type="protein sequence ID" value="PKU21947.1"/>
    <property type="molecule type" value="Genomic_DNA"/>
</dbReference>
<dbReference type="RefSeq" id="WP_101253169.1">
    <property type="nucleotide sequence ID" value="NZ_PIUM01000040.1"/>
</dbReference>
<keyword evidence="1" id="KW-1133">Transmembrane helix</keyword>
<sequence length="88" mass="10131">MAWRDSMRPARLFGLDARLIWVVVTFLFCINKMTFILLLVVLTVLIVVERHGLNLPSAIRLLRCHAAGSWRSAIPKIKRRRLFDSGIT</sequence>
<comment type="caution">
    <text evidence="2">The sequence shown here is derived from an EMBL/GenBank/DDBJ whole genome shotgun (WGS) entry which is preliminary data.</text>
</comment>
<gene>
    <name evidence="2" type="ORF">CWS72_23885</name>
</gene>
<proteinExistence type="predicted"/>
<organism evidence="2 3">
    <name type="scientific">Telmatospirillum siberiense</name>
    <dbReference type="NCBI Taxonomy" id="382514"/>
    <lineage>
        <taxon>Bacteria</taxon>
        <taxon>Pseudomonadati</taxon>
        <taxon>Pseudomonadota</taxon>
        <taxon>Alphaproteobacteria</taxon>
        <taxon>Rhodospirillales</taxon>
        <taxon>Rhodospirillaceae</taxon>
        <taxon>Telmatospirillum</taxon>
    </lineage>
</organism>
<dbReference type="AlphaFoldDB" id="A0A2N3PNH3"/>
<feature type="transmembrane region" description="Helical" evidence="1">
    <location>
        <begin position="20"/>
        <end position="48"/>
    </location>
</feature>
<reference evidence="3" key="1">
    <citation type="submission" date="2017-12" db="EMBL/GenBank/DDBJ databases">
        <title>Draft genome sequence of Telmatospirillum siberiense 26-4b1T, an acidotolerant peatland alphaproteobacterium potentially involved in sulfur cycling.</title>
        <authorList>
            <person name="Hausmann B."/>
            <person name="Pjevac P."/>
            <person name="Schreck K."/>
            <person name="Herbold C.W."/>
            <person name="Daims H."/>
            <person name="Wagner M."/>
            <person name="Pester M."/>
            <person name="Loy A."/>
        </authorList>
    </citation>
    <scope>NUCLEOTIDE SEQUENCE [LARGE SCALE GENOMIC DNA]</scope>
    <source>
        <strain evidence="3">26-4b1</strain>
    </source>
</reference>
<name>A0A2N3PNH3_9PROT</name>
<keyword evidence="1" id="KW-0472">Membrane</keyword>
<dbReference type="OrthoDB" id="7851747at2"/>
<evidence type="ECO:0000256" key="1">
    <source>
        <dbReference type="SAM" id="Phobius"/>
    </source>
</evidence>
<evidence type="ECO:0000313" key="3">
    <source>
        <dbReference type="Proteomes" id="UP000233293"/>
    </source>
</evidence>
<keyword evidence="3" id="KW-1185">Reference proteome</keyword>
<evidence type="ECO:0008006" key="4">
    <source>
        <dbReference type="Google" id="ProtNLM"/>
    </source>
</evidence>
<dbReference type="InterPro" id="IPR047756">
    <property type="entry name" value="IcmT-like"/>
</dbReference>
<evidence type="ECO:0000313" key="2">
    <source>
        <dbReference type="EMBL" id="PKU21947.1"/>
    </source>
</evidence>
<dbReference type="NCBIfam" id="NF038220">
    <property type="entry name" value="IcmT_TraK"/>
    <property type="match status" value="1"/>
</dbReference>
<dbReference type="Proteomes" id="UP000233293">
    <property type="component" value="Unassembled WGS sequence"/>
</dbReference>
<protein>
    <recommendedName>
        <fullName evidence="4">Type IV secretion protein IcmT</fullName>
    </recommendedName>
</protein>
<accession>A0A2N3PNH3</accession>
<keyword evidence="1" id="KW-0812">Transmembrane</keyword>